<dbReference type="SMART" id="SM00220">
    <property type="entry name" value="S_TKc"/>
    <property type="match status" value="1"/>
</dbReference>
<dbReference type="RefSeq" id="XP_030990429.1">
    <property type="nucleotide sequence ID" value="XM_031144781.1"/>
</dbReference>
<feature type="domain" description="Protein kinase" evidence="4">
    <location>
        <begin position="554"/>
        <end position="880"/>
    </location>
</feature>
<feature type="compositionally biased region" description="Low complexity" evidence="3">
    <location>
        <begin position="516"/>
        <end position="529"/>
    </location>
</feature>
<feature type="compositionally biased region" description="Polar residues" evidence="3">
    <location>
        <begin position="307"/>
        <end position="340"/>
    </location>
</feature>
<evidence type="ECO:0000313" key="6">
    <source>
        <dbReference type="Proteomes" id="UP000319257"/>
    </source>
</evidence>
<reference evidence="5 6" key="1">
    <citation type="submission" date="2019-06" db="EMBL/GenBank/DDBJ databases">
        <title>Draft genome sequence of the filamentous fungus Phialemoniopsis curvata isolated from diesel fuel.</title>
        <authorList>
            <person name="Varaljay V.A."/>
            <person name="Lyon W.J."/>
            <person name="Crouch A.L."/>
            <person name="Drake C.E."/>
            <person name="Hollomon J.M."/>
            <person name="Nadeau L.J."/>
            <person name="Nunn H.S."/>
            <person name="Stevenson B.S."/>
            <person name="Bojanowski C.L."/>
            <person name="Crookes-Goodson W.J."/>
        </authorList>
    </citation>
    <scope>NUCLEOTIDE SEQUENCE [LARGE SCALE GENOMIC DNA]</scope>
    <source>
        <strain evidence="5 6">D216</strain>
    </source>
</reference>
<evidence type="ECO:0000256" key="3">
    <source>
        <dbReference type="SAM" id="MobiDB-lite"/>
    </source>
</evidence>
<dbReference type="GO" id="GO:0035556">
    <property type="term" value="P:intracellular signal transduction"/>
    <property type="evidence" value="ECO:0007669"/>
    <property type="project" value="TreeGrafter"/>
</dbReference>
<dbReference type="InterPro" id="IPR011009">
    <property type="entry name" value="Kinase-like_dom_sf"/>
</dbReference>
<comment type="caution">
    <text evidence="5">The sequence shown here is derived from an EMBL/GenBank/DDBJ whole genome shotgun (WGS) entry which is preliminary data.</text>
</comment>
<dbReference type="PROSITE" id="PS50011">
    <property type="entry name" value="PROTEIN_KINASE_DOM"/>
    <property type="match status" value="1"/>
</dbReference>
<dbReference type="Pfam" id="PF00069">
    <property type="entry name" value="Pkinase"/>
    <property type="match status" value="1"/>
</dbReference>
<dbReference type="GO" id="GO:0005737">
    <property type="term" value="C:cytoplasm"/>
    <property type="evidence" value="ECO:0007669"/>
    <property type="project" value="TreeGrafter"/>
</dbReference>
<feature type="region of interest" description="Disordered" evidence="3">
    <location>
        <begin position="167"/>
        <end position="340"/>
    </location>
</feature>
<protein>
    <recommendedName>
        <fullName evidence="4">Protein kinase domain-containing protein</fullName>
    </recommendedName>
</protein>
<evidence type="ECO:0000259" key="4">
    <source>
        <dbReference type="PROSITE" id="PS50011"/>
    </source>
</evidence>
<dbReference type="OrthoDB" id="410920at2759"/>
<feature type="compositionally biased region" description="Basic and acidic residues" evidence="3">
    <location>
        <begin position="185"/>
        <end position="200"/>
    </location>
</feature>
<proteinExistence type="predicted"/>
<feature type="compositionally biased region" description="Basic and acidic residues" evidence="3">
    <location>
        <begin position="487"/>
        <end position="499"/>
    </location>
</feature>
<dbReference type="PANTHER" id="PTHR24346">
    <property type="entry name" value="MAP/MICROTUBULE AFFINITY-REGULATING KINASE"/>
    <property type="match status" value="1"/>
</dbReference>
<organism evidence="5 6">
    <name type="scientific">Thyridium curvatum</name>
    <dbReference type="NCBI Taxonomy" id="1093900"/>
    <lineage>
        <taxon>Eukaryota</taxon>
        <taxon>Fungi</taxon>
        <taxon>Dikarya</taxon>
        <taxon>Ascomycota</taxon>
        <taxon>Pezizomycotina</taxon>
        <taxon>Sordariomycetes</taxon>
        <taxon>Sordariomycetidae</taxon>
        <taxon>Thyridiales</taxon>
        <taxon>Thyridiaceae</taxon>
        <taxon>Thyridium</taxon>
    </lineage>
</organism>
<dbReference type="InterPro" id="IPR008271">
    <property type="entry name" value="Ser/Thr_kinase_AS"/>
</dbReference>
<feature type="compositionally biased region" description="Polar residues" evidence="3">
    <location>
        <begin position="241"/>
        <end position="253"/>
    </location>
</feature>
<dbReference type="PROSITE" id="PS00108">
    <property type="entry name" value="PROTEIN_KINASE_ST"/>
    <property type="match status" value="1"/>
</dbReference>
<feature type="region of interest" description="Disordered" evidence="3">
    <location>
        <begin position="482"/>
        <end position="538"/>
    </location>
</feature>
<keyword evidence="1" id="KW-0547">Nucleotide-binding</keyword>
<dbReference type="GeneID" id="41977227"/>
<dbReference type="GO" id="GO:0005524">
    <property type="term" value="F:ATP binding"/>
    <property type="evidence" value="ECO:0007669"/>
    <property type="project" value="UniProtKB-KW"/>
</dbReference>
<dbReference type="EMBL" id="SKBQ01000074">
    <property type="protein sequence ID" value="TPX08718.1"/>
    <property type="molecule type" value="Genomic_DNA"/>
</dbReference>
<evidence type="ECO:0000256" key="2">
    <source>
        <dbReference type="ARBA" id="ARBA00022840"/>
    </source>
</evidence>
<dbReference type="FunFam" id="1.10.510.10:FF:000640">
    <property type="entry name" value="Serine/threonine-protein kinase PRR1"/>
    <property type="match status" value="1"/>
</dbReference>
<accession>A0A507AV52</accession>
<dbReference type="PANTHER" id="PTHR24346:SF30">
    <property type="entry name" value="MATERNAL EMBRYONIC LEUCINE ZIPPER KINASE"/>
    <property type="match status" value="1"/>
</dbReference>
<feature type="region of interest" description="Disordered" evidence="3">
    <location>
        <begin position="437"/>
        <end position="461"/>
    </location>
</feature>
<keyword evidence="6" id="KW-1185">Reference proteome</keyword>
<feature type="compositionally biased region" description="Pro residues" evidence="3">
    <location>
        <begin position="254"/>
        <end position="266"/>
    </location>
</feature>
<evidence type="ECO:0000256" key="1">
    <source>
        <dbReference type="ARBA" id="ARBA00022741"/>
    </source>
</evidence>
<name>A0A507AV52_9PEZI</name>
<dbReference type="GO" id="GO:0004674">
    <property type="term" value="F:protein serine/threonine kinase activity"/>
    <property type="evidence" value="ECO:0007669"/>
    <property type="project" value="TreeGrafter"/>
</dbReference>
<keyword evidence="2" id="KW-0067">ATP-binding</keyword>
<dbReference type="SUPFAM" id="SSF56112">
    <property type="entry name" value="Protein kinase-like (PK-like)"/>
    <property type="match status" value="1"/>
</dbReference>
<dbReference type="Gene3D" id="1.10.510.10">
    <property type="entry name" value="Transferase(Phosphotransferase) domain 1"/>
    <property type="match status" value="1"/>
</dbReference>
<gene>
    <name evidence="5" type="ORF">E0L32_009780</name>
</gene>
<sequence>MSVSQKQHQTECILSTTHPARYVTFDAWPPPAGSQKTNAGNASIAREVCPPACRRLACCSRTAHLSPPDSPRAVREDKPKVAINRLGHKLLATPVKLYIKSGTLGPARPGQTHDISAHLSDVSLPITNAATFPDLPAPDTVICSSAAYTSSPATTLFAAAPSLSLVGSRHPLPGRPPPSQSPDKSQGDVHRQQHDRDLKASADQPNWHNATETTKSDNNSSLPIDSDLPTPTFDVSPPQFPTSQLQFRTNTIAPSPPLPETSPGPSTPQRLDLSGAEEPARYQRSPLSSNALRILTDFHPGPPPRTDSLNSTATGTPGSHRPSNLTLHRQPSSSSLKPISRTPSLKAAFGGYSAASSTVPSPVITAMGDVTPLPSPLLSSDSPGPWKKFGRPPSRDAPVMITPSEGAVLVTSTGESISAALANQIKRKTYAGLASGDDAAAASSDPFKPHTRNRSVSDYVPDPLAIPKRMVTVSGSHVQVDAGSETLEPHMRREPHLSEARGLTPVEKPPTPPPSESSLRSSDSASGDGRTSDDKQRHEYFEARGRFDGKKRRWRAVKALGQGTFSRVMLATSQVSPADDESTTLSEGLLTPELHNKYPPRTLVAVKVCEHGPKGGASEDRIEMSLKRELDIMQSINHPSLIHLKAWNIEATRAILVLSYCPGGDLFDVATAHRELLTPPLLRRIFSELVGAVKYLHERRIVHRDIKLENVLVNIPPADLADPSIDWATYPYSVSTLTDMGLSRRVADDEKLETRCGSDDYAAPEVIMGQPYDGKAIDAWSLGVLLYALLESRLPFDPHPGMSDAHRMRSRTSHRIARVEWRWVEYAGEDGDHEGDVKKFEAKGLLGAMEITENLLKRARSRWPLDKVGGTEWVRDGVRVEGGIKFREEAEGEEVS</sequence>
<dbReference type="Proteomes" id="UP000319257">
    <property type="component" value="Unassembled WGS sequence"/>
</dbReference>
<dbReference type="STRING" id="1093900.A0A507AV52"/>
<dbReference type="InParanoid" id="A0A507AV52"/>
<feature type="compositionally biased region" description="Polar residues" evidence="3">
    <location>
        <begin position="203"/>
        <end position="223"/>
    </location>
</feature>
<evidence type="ECO:0000313" key="5">
    <source>
        <dbReference type="EMBL" id="TPX08718.1"/>
    </source>
</evidence>
<dbReference type="InterPro" id="IPR000719">
    <property type="entry name" value="Prot_kinase_dom"/>
</dbReference>
<dbReference type="AlphaFoldDB" id="A0A507AV52"/>